<sequence>MLLELAGRHPLLRDSLATHSTDDGRIVLDARRLLFASPLDLTAAAAAAHAHAAVDAHATLLLPDSEDVTAYVQRMDLLKALPPGTHVEGKVPEEIRSDRSATLLEVAALRPDTADAISERLGRVATQHLGPRDGRRVFKGIGELIDNAISHGASTCGAFIAAQAYSGKTTGYRRLEIAVCDTGIGVLTHLRRNPEHAHITTSAEALEHAVRPGVSGTHDTRGNGLPDLLAGTSDTAATRLVLRSGDGLLRAGRLRRAAVTRSISTRTPVQGTWSWLRVSYRP</sequence>
<dbReference type="RefSeq" id="WP_143060426.1">
    <property type="nucleotide sequence ID" value="NZ_FNTD01000004.1"/>
</dbReference>
<dbReference type="GeneID" id="95516711"/>
<gene>
    <name evidence="1" type="ORF">SAMN04490357_1485</name>
</gene>
<name>A0A1H4QRV2_9ACTN</name>
<dbReference type="Proteomes" id="UP000182375">
    <property type="component" value="Unassembled WGS sequence"/>
</dbReference>
<reference evidence="1 2" key="1">
    <citation type="submission" date="2016-10" db="EMBL/GenBank/DDBJ databases">
        <authorList>
            <person name="de Groot N.N."/>
        </authorList>
    </citation>
    <scope>NUCLEOTIDE SEQUENCE [LARGE SCALE GENOMIC DNA]</scope>
    <source>
        <strain evidence="1 2">DSM 40306</strain>
    </source>
</reference>
<dbReference type="EMBL" id="FNTD01000004">
    <property type="protein sequence ID" value="SEC22419.1"/>
    <property type="molecule type" value="Genomic_DNA"/>
</dbReference>
<protein>
    <submittedName>
        <fullName evidence="1">Uncharacterized protein</fullName>
    </submittedName>
</protein>
<dbReference type="AlphaFoldDB" id="A0A1H4QRV2"/>
<organism evidence="1 2">
    <name type="scientific">Streptomyces misionensis</name>
    <dbReference type="NCBI Taxonomy" id="67331"/>
    <lineage>
        <taxon>Bacteria</taxon>
        <taxon>Bacillati</taxon>
        <taxon>Actinomycetota</taxon>
        <taxon>Actinomycetes</taxon>
        <taxon>Kitasatosporales</taxon>
        <taxon>Streptomycetaceae</taxon>
        <taxon>Streptomyces</taxon>
    </lineage>
</organism>
<accession>A0A1H4QRV2</accession>
<evidence type="ECO:0000313" key="2">
    <source>
        <dbReference type="Proteomes" id="UP000182375"/>
    </source>
</evidence>
<dbReference type="STRING" id="67331.SAMN04490357_1485"/>
<proteinExistence type="predicted"/>
<evidence type="ECO:0000313" key="1">
    <source>
        <dbReference type="EMBL" id="SEC22419.1"/>
    </source>
</evidence>